<dbReference type="Proteomes" id="UP000242715">
    <property type="component" value="Unassembled WGS sequence"/>
</dbReference>
<sequence>MARERHVKILALVMLAMIGFAYAADAPQPSVDDYEEDDDDEFLVGTRLGDPPLPGGIVAAPIGGPVPPGAFDTPPPTAGASSIHISAVAGTAATAAIVGFFYF</sequence>
<protein>
    <submittedName>
        <fullName evidence="3">Uncharacterized protein</fullName>
    </submittedName>
</protein>
<evidence type="ECO:0000256" key="1">
    <source>
        <dbReference type="SAM" id="Phobius"/>
    </source>
</evidence>
<evidence type="ECO:0000256" key="2">
    <source>
        <dbReference type="SAM" id="SignalP"/>
    </source>
</evidence>
<organism evidence="3 4">
    <name type="scientific">Trifolium subterraneum</name>
    <name type="common">Subterranean clover</name>
    <dbReference type="NCBI Taxonomy" id="3900"/>
    <lineage>
        <taxon>Eukaryota</taxon>
        <taxon>Viridiplantae</taxon>
        <taxon>Streptophyta</taxon>
        <taxon>Embryophyta</taxon>
        <taxon>Tracheophyta</taxon>
        <taxon>Spermatophyta</taxon>
        <taxon>Magnoliopsida</taxon>
        <taxon>eudicotyledons</taxon>
        <taxon>Gunneridae</taxon>
        <taxon>Pentapetalae</taxon>
        <taxon>rosids</taxon>
        <taxon>fabids</taxon>
        <taxon>Fabales</taxon>
        <taxon>Fabaceae</taxon>
        <taxon>Papilionoideae</taxon>
        <taxon>50 kb inversion clade</taxon>
        <taxon>NPAAA clade</taxon>
        <taxon>Hologalegina</taxon>
        <taxon>IRL clade</taxon>
        <taxon>Trifolieae</taxon>
        <taxon>Trifolium</taxon>
    </lineage>
</organism>
<keyword evidence="1" id="KW-0812">Transmembrane</keyword>
<keyword evidence="4" id="KW-1185">Reference proteome</keyword>
<keyword evidence="1" id="KW-0472">Membrane</keyword>
<keyword evidence="2" id="KW-0732">Signal</keyword>
<feature type="chain" id="PRO_5016439544" evidence="2">
    <location>
        <begin position="24"/>
        <end position="103"/>
    </location>
</feature>
<dbReference type="EMBL" id="DF973609">
    <property type="protein sequence ID" value="GAU35919.1"/>
    <property type="molecule type" value="Genomic_DNA"/>
</dbReference>
<feature type="transmembrane region" description="Helical" evidence="1">
    <location>
        <begin position="83"/>
        <end position="102"/>
    </location>
</feature>
<dbReference type="OrthoDB" id="1451168at2759"/>
<gene>
    <name evidence="3" type="ORF">TSUD_69520</name>
</gene>
<dbReference type="AlphaFoldDB" id="A0A2Z6NWI5"/>
<reference evidence="4" key="1">
    <citation type="journal article" date="2017" name="Front. Plant Sci.">
        <title>Climate Clever Clovers: New Paradigm to Reduce the Environmental Footprint of Ruminants by Breeding Low Methanogenic Forages Utilizing Haplotype Variation.</title>
        <authorList>
            <person name="Kaur P."/>
            <person name="Appels R."/>
            <person name="Bayer P.E."/>
            <person name="Keeble-Gagnere G."/>
            <person name="Wang J."/>
            <person name="Hirakawa H."/>
            <person name="Shirasawa K."/>
            <person name="Vercoe P."/>
            <person name="Stefanova K."/>
            <person name="Durmic Z."/>
            <person name="Nichols P."/>
            <person name="Revell C."/>
            <person name="Isobe S.N."/>
            <person name="Edwards D."/>
            <person name="Erskine W."/>
        </authorList>
    </citation>
    <scope>NUCLEOTIDE SEQUENCE [LARGE SCALE GENOMIC DNA]</scope>
    <source>
        <strain evidence="4">cv. Daliak</strain>
    </source>
</reference>
<accession>A0A2Z6NWI5</accession>
<evidence type="ECO:0000313" key="4">
    <source>
        <dbReference type="Proteomes" id="UP000242715"/>
    </source>
</evidence>
<feature type="signal peptide" evidence="2">
    <location>
        <begin position="1"/>
        <end position="23"/>
    </location>
</feature>
<name>A0A2Z6NWI5_TRISU</name>
<keyword evidence="1" id="KW-1133">Transmembrane helix</keyword>
<evidence type="ECO:0000313" key="3">
    <source>
        <dbReference type="EMBL" id="GAU35919.1"/>
    </source>
</evidence>
<proteinExistence type="predicted"/>